<keyword evidence="1" id="KW-0472">Membrane</keyword>
<keyword evidence="1" id="KW-1133">Transmembrane helix</keyword>
<feature type="transmembrane region" description="Helical" evidence="1">
    <location>
        <begin position="82"/>
        <end position="107"/>
    </location>
</feature>
<feature type="transmembrane region" description="Helical" evidence="1">
    <location>
        <begin position="42"/>
        <end position="62"/>
    </location>
</feature>
<evidence type="ECO:0000256" key="1">
    <source>
        <dbReference type="SAM" id="Phobius"/>
    </source>
</evidence>
<feature type="transmembrane region" description="Helical" evidence="1">
    <location>
        <begin position="12"/>
        <end position="30"/>
    </location>
</feature>
<evidence type="ECO:0000313" key="2">
    <source>
        <dbReference type="EMBL" id="CAB4617135.1"/>
    </source>
</evidence>
<organism evidence="2">
    <name type="scientific">freshwater metagenome</name>
    <dbReference type="NCBI Taxonomy" id="449393"/>
    <lineage>
        <taxon>unclassified sequences</taxon>
        <taxon>metagenomes</taxon>
        <taxon>ecological metagenomes</taxon>
    </lineage>
</organism>
<protein>
    <submittedName>
        <fullName evidence="2">Unannotated protein</fullName>
    </submittedName>
</protein>
<dbReference type="EMBL" id="CAEZUX010000083">
    <property type="protein sequence ID" value="CAB4617135.1"/>
    <property type="molecule type" value="Genomic_DNA"/>
</dbReference>
<dbReference type="AlphaFoldDB" id="A0A6J6I033"/>
<proteinExistence type="predicted"/>
<accession>A0A6J6I033</accession>
<feature type="transmembrane region" description="Helical" evidence="1">
    <location>
        <begin position="128"/>
        <end position="151"/>
    </location>
</feature>
<sequence length="282" mass="29762">MPVATKMNPKTIIIASTLAAWVVLGVAAPWQSLGDSHSSSVSTVLLVWGWTLFLAVAVAVLVPSPISLTVTKCVTPLMTIGAFMAASPAGVFGSLVALIISWSALFGDVMVQGSAYGEETRFTLRTPVPYWAPSVLAWALLSGGLIGGTLMVAAENYVVGAPALLVGLLLTITVPRRLHRLSRRWLVIVPAGIVVHDHLVLAETQMSMRSKILSITKVNESGETADFTGGILGPRIAVHLKEADKVVLSKITAKTLGTIDALHVKAFSFAPRRLDVALAALL</sequence>
<gene>
    <name evidence="2" type="ORF">UFOPK1874_00785</name>
</gene>
<reference evidence="2" key="1">
    <citation type="submission" date="2020-05" db="EMBL/GenBank/DDBJ databases">
        <authorList>
            <person name="Chiriac C."/>
            <person name="Salcher M."/>
            <person name="Ghai R."/>
            <person name="Kavagutti S V."/>
        </authorList>
    </citation>
    <scope>NUCLEOTIDE SEQUENCE</scope>
</reference>
<name>A0A6J6I033_9ZZZZ</name>
<keyword evidence="1" id="KW-0812">Transmembrane</keyword>
<feature type="transmembrane region" description="Helical" evidence="1">
    <location>
        <begin position="157"/>
        <end position="174"/>
    </location>
</feature>